<reference evidence="4" key="1">
    <citation type="journal article" date="2023" name="Plant J.">
        <title>The genome of the king protea, Protea cynaroides.</title>
        <authorList>
            <person name="Chang J."/>
            <person name="Duong T.A."/>
            <person name="Schoeman C."/>
            <person name="Ma X."/>
            <person name="Roodt D."/>
            <person name="Barker N."/>
            <person name="Li Z."/>
            <person name="Van de Peer Y."/>
            <person name="Mizrachi E."/>
        </authorList>
    </citation>
    <scope>NUCLEOTIDE SEQUENCE</scope>
    <source>
        <tissue evidence="4">Young leaves</tissue>
    </source>
</reference>
<feature type="domain" description="F-box" evidence="3">
    <location>
        <begin position="130"/>
        <end position="169"/>
    </location>
</feature>
<sequence length="470" mass="52356">MLHWNNSKLYIYISVSFPSELSMVCRYTLEEQKRKEKPICKSPTMIGAQGCVTSELSSSFNQDSGSFLKTRLLLASMLKNLMDIGEGILDQEIYIHGLDSICLKKKKPTVSTQSGEDSNGQSSSDSLIPGLHDDMALDILTWASRSDYPNLACVNKKLNSLITSGDLYKLRRQMGVIEQWVYLACSNMPWEAFDPARNRWMRLPRMPCDECFTFADKESLAVGTNLLVFGRELSGFAIWMYSLLNHQWSRCPSMNLPRCLFGSSSYGEIAIVAGGSDKNGHILKSAELYNSELGAWESLLHMNLPRKLCSGFFMDGKFYVIGGISSEAERLTCGEEYNMETRAWRRISDMIPGWGGPMQSPPLVAVVNNQLYAADLTTNEVKKYDKSNNTWNVVKRLPVRADSNNGWGLAFKACGDKLLVVGGHRGTDGEVIVLHSWCPEDGNGEGPEWDVLSIRARAGGFVYNCAVMGC</sequence>
<dbReference type="EMBL" id="JAMYWD010000001">
    <property type="protein sequence ID" value="KAJ4981477.1"/>
    <property type="molecule type" value="Genomic_DNA"/>
</dbReference>
<proteinExistence type="predicted"/>
<dbReference type="SMART" id="SM00612">
    <property type="entry name" value="Kelch"/>
    <property type="match status" value="3"/>
</dbReference>
<dbReference type="SUPFAM" id="SSF117281">
    <property type="entry name" value="Kelch motif"/>
    <property type="match status" value="1"/>
</dbReference>
<gene>
    <name evidence="4" type="ORF">NE237_032314</name>
</gene>
<dbReference type="AlphaFoldDB" id="A0A9Q0R3C4"/>
<dbReference type="FunFam" id="2.120.10.80:FF:000007">
    <property type="entry name" value="F-box/kelch-repeat protein SKIP11"/>
    <property type="match status" value="1"/>
</dbReference>
<dbReference type="InterPro" id="IPR001810">
    <property type="entry name" value="F-box_dom"/>
</dbReference>
<name>A0A9Q0R3C4_9MAGN</name>
<evidence type="ECO:0000259" key="3">
    <source>
        <dbReference type="Pfam" id="PF00646"/>
    </source>
</evidence>
<dbReference type="Proteomes" id="UP001141806">
    <property type="component" value="Unassembled WGS sequence"/>
</dbReference>
<keyword evidence="5" id="KW-1185">Reference proteome</keyword>
<dbReference type="PANTHER" id="PTHR46122:SF6">
    <property type="entry name" value="OS04G0619300 PROTEIN"/>
    <property type="match status" value="1"/>
</dbReference>
<comment type="caution">
    <text evidence="4">The sequence shown here is derived from an EMBL/GenBank/DDBJ whole genome shotgun (WGS) entry which is preliminary data.</text>
</comment>
<dbReference type="Pfam" id="PF00646">
    <property type="entry name" value="F-box"/>
    <property type="match status" value="1"/>
</dbReference>
<dbReference type="InterPro" id="IPR036047">
    <property type="entry name" value="F-box-like_dom_sf"/>
</dbReference>
<dbReference type="InterPro" id="IPR006652">
    <property type="entry name" value="Kelch_1"/>
</dbReference>
<dbReference type="Pfam" id="PF01344">
    <property type="entry name" value="Kelch_1"/>
    <property type="match status" value="1"/>
</dbReference>
<protein>
    <recommendedName>
        <fullName evidence="3">F-box domain-containing protein</fullName>
    </recommendedName>
</protein>
<dbReference type="PANTHER" id="PTHR46122">
    <property type="entry name" value="GALACTOSE OXIDASE/KELCH REPEAT PROTEIN-RELATED"/>
    <property type="match status" value="1"/>
</dbReference>
<evidence type="ECO:0000256" key="1">
    <source>
        <dbReference type="ARBA" id="ARBA00022441"/>
    </source>
</evidence>
<evidence type="ECO:0000313" key="4">
    <source>
        <dbReference type="EMBL" id="KAJ4981477.1"/>
    </source>
</evidence>
<evidence type="ECO:0000313" key="5">
    <source>
        <dbReference type="Proteomes" id="UP001141806"/>
    </source>
</evidence>
<dbReference type="InterPro" id="IPR015915">
    <property type="entry name" value="Kelch-typ_b-propeller"/>
</dbReference>
<evidence type="ECO:0000256" key="2">
    <source>
        <dbReference type="ARBA" id="ARBA00022737"/>
    </source>
</evidence>
<dbReference type="GO" id="GO:0005634">
    <property type="term" value="C:nucleus"/>
    <property type="evidence" value="ECO:0007669"/>
    <property type="project" value="UniProtKB-ARBA"/>
</dbReference>
<dbReference type="CDD" id="cd22152">
    <property type="entry name" value="F-box_AtAFR-like"/>
    <property type="match status" value="1"/>
</dbReference>
<keyword evidence="2" id="KW-0677">Repeat</keyword>
<dbReference type="SUPFAM" id="SSF81383">
    <property type="entry name" value="F-box domain"/>
    <property type="match status" value="1"/>
</dbReference>
<accession>A0A9Q0R3C4</accession>
<dbReference type="InterPro" id="IPR052439">
    <property type="entry name" value="F-box/Kelch-repeat"/>
</dbReference>
<dbReference type="Gene3D" id="2.120.10.80">
    <property type="entry name" value="Kelch-type beta propeller"/>
    <property type="match status" value="1"/>
</dbReference>
<keyword evidence="1" id="KW-0880">Kelch repeat</keyword>
<organism evidence="4 5">
    <name type="scientific">Protea cynaroides</name>
    <dbReference type="NCBI Taxonomy" id="273540"/>
    <lineage>
        <taxon>Eukaryota</taxon>
        <taxon>Viridiplantae</taxon>
        <taxon>Streptophyta</taxon>
        <taxon>Embryophyta</taxon>
        <taxon>Tracheophyta</taxon>
        <taxon>Spermatophyta</taxon>
        <taxon>Magnoliopsida</taxon>
        <taxon>Proteales</taxon>
        <taxon>Proteaceae</taxon>
        <taxon>Protea</taxon>
    </lineage>
</organism>
<dbReference type="OrthoDB" id="191037at2759"/>